<dbReference type="SUPFAM" id="SSF103473">
    <property type="entry name" value="MFS general substrate transporter"/>
    <property type="match status" value="1"/>
</dbReference>
<dbReference type="EMBL" id="AP008934">
    <property type="protein sequence ID" value="BAE17224.1"/>
    <property type="molecule type" value="Genomic_DNA"/>
</dbReference>
<dbReference type="PATRIC" id="fig|342451.11.peg.82"/>
<keyword evidence="1" id="KW-1133">Transmembrane helix</keyword>
<feature type="transmembrane region" description="Helical" evidence="1">
    <location>
        <begin position="232"/>
        <end position="250"/>
    </location>
</feature>
<protein>
    <submittedName>
        <fullName evidence="2">Uncharacterized protein</fullName>
    </submittedName>
</protein>
<keyword evidence="3" id="KW-1185">Reference proteome</keyword>
<dbReference type="Proteomes" id="UP000006371">
    <property type="component" value="Chromosome"/>
</dbReference>
<sequence length="263" mass="30110">MKDLCSLAGLNYRLQKLSNIFIKPMNWHLKFLIVVMRIMTNYLIITALYRFICLAYLILCLAIRSRNKMMHLTSINESSPPKSSVKLIHYFMSMLMWPILGTINFMLPTLTTYKGGEVHEVALLDSVLGIGMAIIGVLFSKFISSKWMHLLFILSIVITISWYVLEDILLFKLVLMLLFGLTFGGARIIFRKMIVTTYASHTVKHIYSLGNALGLPILALCIYLSILNLNFVWLPSFILLIVLLFLLKIGHHERISSHEKSPN</sequence>
<feature type="transmembrane region" description="Helical" evidence="1">
    <location>
        <begin position="171"/>
        <end position="190"/>
    </location>
</feature>
<feature type="transmembrane region" description="Helical" evidence="1">
    <location>
        <begin position="147"/>
        <end position="165"/>
    </location>
</feature>
<reference evidence="2 3" key="1">
    <citation type="journal article" date="2005" name="Proc. Natl. Acad. Sci. U.S.A.">
        <title>Whole genome sequence of Staphylococcus saprophyticus reveals the pathogenesis of uncomplicated urinary tract infection.</title>
        <authorList>
            <person name="Kuroda M."/>
            <person name="Yamashita A."/>
            <person name="Hirakawa H."/>
            <person name="Kumano M."/>
            <person name="Morikawa K."/>
            <person name="Higashide M."/>
            <person name="Maruyama A."/>
            <person name="Inose Y."/>
            <person name="Matoba K."/>
            <person name="Toh H."/>
            <person name="Kuhara S."/>
            <person name="Hattori M."/>
            <person name="Ohta T."/>
        </authorList>
    </citation>
    <scope>NUCLEOTIDE SEQUENCE [LARGE SCALE GENOMIC DNA]</scope>
    <source>
        <strain evidence="3">ATCC 15305 / DSM 20229 / NCIMB 8711 / NCTC 7292 / S-41</strain>
    </source>
</reference>
<keyword evidence="1" id="KW-0472">Membrane</keyword>
<accession>Q4A104</accession>
<dbReference type="KEGG" id="ssp:SSP0079"/>
<feature type="transmembrane region" description="Helical" evidence="1">
    <location>
        <begin position="121"/>
        <end position="140"/>
    </location>
</feature>
<feature type="transmembrane region" description="Helical" evidence="1">
    <location>
        <begin position="42"/>
        <end position="63"/>
    </location>
</feature>
<evidence type="ECO:0000313" key="3">
    <source>
        <dbReference type="Proteomes" id="UP000006371"/>
    </source>
</evidence>
<dbReference type="eggNOG" id="ENOG50342VT">
    <property type="taxonomic scope" value="Bacteria"/>
</dbReference>
<name>Q4A104_STAS1</name>
<evidence type="ECO:0000256" key="1">
    <source>
        <dbReference type="SAM" id="Phobius"/>
    </source>
</evidence>
<evidence type="ECO:0000313" key="2">
    <source>
        <dbReference type="EMBL" id="BAE17224.1"/>
    </source>
</evidence>
<feature type="transmembrane region" description="Helical" evidence="1">
    <location>
        <begin position="87"/>
        <end position="109"/>
    </location>
</feature>
<dbReference type="HOGENOM" id="CLU_1057313_0_0_9"/>
<dbReference type="InterPro" id="IPR036259">
    <property type="entry name" value="MFS_trans_sf"/>
</dbReference>
<dbReference type="AlphaFoldDB" id="Q4A104"/>
<organism evidence="2 3">
    <name type="scientific">Staphylococcus saprophyticus subsp. saprophyticus (strain ATCC 15305 / DSM 20229 / NCIMB 8711 / NCTC 7292 / S-41)</name>
    <dbReference type="NCBI Taxonomy" id="342451"/>
    <lineage>
        <taxon>Bacteria</taxon>
        <taxon>Bacillati</taxon>
        <taxon>Bacillota</taxon>
        <taxon>Bacilli</taxon>
        <taxon>Bacillales</taxon>
        <taxon>Staphylococcaceae</taxon>
        <taxon>Staphylococcus</taxon>
    </lineage>
</organism>
<keyword evidence="1" id="KW-0812">Transmembrane</keyword>
<proteinExistence type="predicted"/>
<gene>
    <name evidence="2" type="ordered locus">SSP0079</name>
</gene>
<feature type="transmembrane region" description="Helical" evidence="1">
    <location>
        <begin position="206"/>
        <end position="226"/>
    </location>
</feature>